<sequence>MFFRSLTTLALIPALLGLCQAVVLEGTDKDAEFLSAVTKDFSDKKSSPPSIPVESFSRDAAAAATSATGNSSAAAFASQVTSALSQIDLGLGIYKMCPFPFSYLHQCEGSSDCPDSDCCGMYAFPGPNRWRRSCCVPDGVTTIARVARLCIKDSDKKNTNTPSSPPSGGPKPLSATLQDVVAQALGVNTAGSDADLDLDDDDDVKKL</sequence>
<evidence type="ECO:0000313" key="4">
    <source>
        <dbReference type="RefSeq" id="XP_028967150.1"/>
    </source>
</evidence>
<gene>
    <name evidence="4" type="primary">LOC114828201</name>
</gene>
<dbReference type="RefSeq" id="XP_028967150.1">
    <property type="nucleotide sequence ID" value="XM_029111317.1"/>
</dbReference>
<dbReference type="KEGG" id="goe:114828201"/>
<feature type="region of interest" description="Disordered" evidence="1">
    <location>
        <begin position="155"/>
        <end position="175"/>
    </location>
</feature>
<proteinExistence type="predicted"/>
<reference evidence="4" key="1">
    <citation type="submission" date="2025-08" db="UniProtKB">
        <authorList>
            <consortium name="RefSeq"/>
        </authorList>
    </citation>
    <scope>IDENTIFICATION</scope>
</reference>
<organism evidence="3 4">
    <name type="scientific">Galendromus occidentalis</name>
    <name type="common">western predatory mite</name>
    <dbReference type="NCBI Taxonomy" id="34638"/>
    <lineage>
        <taxon>Eukaryota</taxon>
        <taxon>Metazoa</taxon>
        <taxon>Ecdysozoa</taxon>
        <taxon>Arthropoda</taxon>
        <taxon>Chelicerata</taxon>
        <taxon>Arachnida</taxon>
        <taxon>Acari</taxon>
        <taxon>Parasitiformes</taxon>
        <taxon>Mesostigmata</taxon>
        <taxon>Gamasina</taxon>
        <taxon>Phytoseioidea</taxon>
        <taxon>Phytoseiidae</taxon>
        <taxon>Typhlodrominae</taxon>
        <taxon>Galendromus</taxon>
    </lineage>
</organism>
<dbReference type="AlphaFoldDB" id="A0AAJ7SFJ4"/>
<dbReference type="GeneID" id="114828201"/>
<protein>
    <submittedName>
        <fullName evidence="4">Uncharacterized protein LOC114828201</fullName>
    </submittedName>
</protein>
<keyword evidence="3" id="KW-1185">Reference proteome</keyword>
<evidence type="ECO:0000256" key="1">
    <source>
        <dbReference type="SAM" id="MobiDB-lite"/>
    </source>
</evidence>
<name>A0AAJ7SFJ4_9ACAR</name>
<keyword evidence="2" id="KW-0732">Signal</keyword>
<feature type="signal peptide" evidence="2">
    <location>
        <begin position="1"/>
        <end position="21"/>
    </location>
</feature>
<evidence type="ECO:0000313" key="3">
    <source>
        <dbReference type="Proteomes" id="UP000694867"/>
    </source>
</evidence>
<accession>A0AAJ7SFJ4</accession>
<feature type="chain" id="PRO_5042600932" evidence="2">
    <location>
        <begin position="22"/>
        <end position="207"/>
    </location>
</feature>
<dbReference type="Proteomes" id="UP000694867">
    <property type="component" value="Unplaced"/>
</dbReference>
<evidence type="ECO:0000256" key="2">
    <source>
        <dbReference type="SAM" id="SignalP"/>
    </source>
</evidence>